<sequence>MGGVTSSVASKMAFFPPNPPSYGVVDEEEPAAAASSAQATNSTVAAEDACKVSTKRVAMTGVRWSVGVEARRVRTRRGSEIIAMYVRRPGASLTLLFSHGNAADLGQMYGIFVELSARLHVNLMGNSDFRLIDEITGDRTITLVMDSHQARNNSNDTMFLENHLQPSEANTYADIEAAYKCLVDVYGTREEDIVLYGQSVGSGPTLDLAVRLDHIRAVVLHSAILSGVRVMYSVKKTYWFDIYKNIDKIPHVKCPVLVIHGTQDDVVDWSHGKRLWELCRHKYEPLWIEGGDHGNLERFPVYARHLKKFLSTIKKLPTEKEAAAESEKSPAENETLSDDVAISEAPSMISRRLDPSRKNAIHGQPMLGPGLVDQHRRSTGHREKARSSTDRKERSRRSVDCFDRIDEHEQSEKPRKSFDRIGEKIRSMGLCNVDCFKEPSPCTEHCPVEKNSSEPSRGH</sequence>
<dbReference type="InterPro" id="IPR029058">
    <property type="entry name" value="AB_hydrolase_fold"/>
</dbReference>
<dbReference type="PANTHER" id="PTHR12277:SF193">
    <property type="entry name" value="OS08G0487900 PROTEIN"/>
    <property type="match status" value="1"/>
</dbReference>
<dbReference type="AlphaFoldDB" id="A0ABC9BPR5"/>
<dbReference type="Pfam" id="PF03959">
    <property type="entry name" value="FSH1"/>
    <property type="match status" value="1"/>
</dbReference>
<evidence type="ECO:0000313" key="4">
    <source>
        <dbReference type="Proteomes" id="UP001497457"/>
    </source>
</evidence>
<reference evidence="3 4" key="2">
    <citation type="submission" date="2024-10" db="EMBL/GenBank/DDBJ databases">
        <authorList>
            <person name="Ryan C."/>
        </authorList>
    </citation>
    <scope>NUCLEOTIDE SEQUENCE [LARGE SCALE GENOMIC DNA]</scope>
</reference>
<evidence type="ECO:0000313" key="3">
    <source>
        <dbReference type="EMBL" id="CAL5005622.1"/>
    </source>
</evidence>
<name>A0ABC9BPR5_9POAL</name>
<accession>A0ABC9BPR5</accession>
<proteinExistence type="predicted"/>
<dbReference type="PANTHER" id="PTHR12277">
    <property type="entry name" value="ALPHA/BETA HYDROLASE DOMAIN-CONTAINING PROTEIN"/>
    <property type="match status" value="1"/>
</dbReference>
<dbReference type="InterPro" id="IPR005645">
    <property type="entry name" value="FSH-like_dom"/>
</dbReference>
<dbReference type="SUPFAM" id="SSF53474">
    <property type="entry name" value="alpha/beta-Hydrolases"/>
    <property type="match status" value="1"/>
</dbReference>
<dbReference type="Gene3D" id="3.40.50.1820">
    <property type="entry name" value="alpha/beta hydrolase"/>
    <property type="match status" value="1"/>
</dbReference>
<gene>
    <name evidence="3" type="ORF">URODEC1_LOCUS67566</name>
</gene>
<protein>
    <recommendedName>
        <fullName evidence="2">Serine hydrolase domain-containing protein</fullName>
    </recommendedName>
</protein>
<keyword evidence="4" id="KW-1185">Reference proteome</keyword>
<evidence type="ECO:0000256" key="1">
    <source>
        <dbReference type="SAM" id="MobiDB-lite"/>
    </source>
</evidence>
<reference evidence="4" key="1">
    <citation type="submission" date="2024-06" db="EMBL/GenBank/DDBJ databases">
        <authorList>
            <person name="Ryan C."/>
        </authorList>
    </citation>
    <scope>NUCLEOTIDE SEQUENCE [LARGE SCALE GENOMIC DNA]</scope>
</reference>
<feature type="compositionally biased region" description="Basic and acidic residues" evidence="1">
    <location>
        <begin position="373"/>
        <end position="399"/>
    </location>
</feature>
<feature type="domain" description="Serine hydrolase" evidence="2">
    <location>
        <begin position="168"/>
        <end position="291"/>
    </location>
</feature>
<feature type="region of interest" description="Disordered" evidence="1">
    <location>
        <begin position="319"/>
        <end position="399"/>
    </location>
</feature>
<evidence type="ECO:0000259" key="2">
    <source>
        <dbReference type="Pfam" id="PF03959"/>
    </source>
</evidence>
<feature type="compositionally biased region" description="Basic and acidic residues" evidence="1">
    <location>
        <begin position="319"/>
        <end position="331"/>
    </location>
</feature>
<organism evidence="3 4">
    <name type="scientific">Urochloa decumbens</name>
    <dbReference type="NCBI Taxonomy" id="240449"/>
    <lineage>
        <taxon>Eukaryota</taxon>
        <taxon>Viridiplantae</taxon>
        <taxon>Streptophyta</taxon>
        <taxon>Embryophyta</taxon>
        <taxon>Tracheophyta</taxon>
        <taxon>Spermatophyta</taxon>
        <taxon>Magnoliopsida</taxon>
        <taxon>Liliopsida</taxon>
        <taxon>Poales</taxon>
        <taxon>Poaceae</taxon>
        <taxon>PACMAD clade</taxon>
        <taxon>Panicoideae</taxon>
        <taxon>Panicodae</taxon>
        <taxon>Paniceae</taxon>
        <taxon>Melinidinae</taxon>
        <taxon>Urochloa</taxon>
    </lineage>
</organism>
<dbReference type="Proteomes" id="UP001497457">
    <property type="component" value="Chromosome 27b"/>
</dbReference>
<dbReference type="EMBL" id="OZ075137">
    <property type="protein sequence ID" value="CAL5005622.1"/>
    <property type="molecule type" value="Genomic_DNA"/>
</dbReference>